<organism evidence="2">
    <name type="scientific">Lychas mucronatus</name>
    <name type="common">Chinese swimming scorpion</name>
    <dbReference type="NCBI Taxonomy" id="172552"/>
    <lineage>
        <taxon>Eukaryota</taxon>
        <taxon>Metazoa</taxon>
        <taxon>Ecdysozoa</taxon>
        <taxon>Arthropoda</taxon>
        <taxon>Chelicerata</taxon>
        <taxon>Arachnida</taxon>
        <taxon>Scorpiones</taxon>
        <taxon>Buthida</taxon>
        <taxon>Buthoidea</taxon>
        <taxon>Buthidae</taxon>
        <taxon>Lychas</taxon>
    </lineage>
</organism>
<sequence length="60" mass="6777">MMKIHCLLFLFLIIILQDNKIDVKAEWTCAGKSESCRMLSCCSGLRCECKPSPALSCYCK</sequence>
<feature type="signal peptide" evidence="1">
    <location>
        <begin position="1"/>
        <end position="25"/>
    </location>
</feature>
<keyword evidence="1" id="KW-0732">Signal</keyword>
<evidence type="ECO:0000256" key="1">
    <source>
        <dbReference type="SAM" id="SignalP"/>
    </source>
</evidence>
<dbReference type="EMBL" id="EU163875">
    <property type="protein sequence ID" value="ABY26684.1"/>
    <property type="molecule type" value="mRNA"/>
</dbReference>
<reference evidence="2" key="1">
    <citation type="submission" date="2007-09" db="EMBL/GenBank/DDBJ databases">
        <title>Toxic transcriptome analysis of Lychas mucronatus: molecular mechanisms regulating diversity of scorpion venom peptides.</title>
        <authorList>
            <person name="Li W."/>
            <person name="Ma Y."/>
            <person name="Cao Z."/>
        </authorList>
    </citation>
    <scope>NUCLEOTIDE SEQUENCE</scope>
    <source>
        <tissue evidence="2">Venom gland</tissue>
    </source>
</reference>
<proteinExistence type="evidence at transcript level"/>
<accession>A0A0U1SEA6</accession>
<evidence type="ECO:0000313" key="2">
    <source>
        <dbReference type="EMBL" id="ABY26684.1"/>
    </source>
</evidence>
<feature type="chain" id="PRO_5006829184" evidence="1">
    <location>
        <begin position="26"/>
        <end position="60"/>
    </location>
</feature>
<dbReference type="AlphaFoldDB" id="A0A0U1SEA6"/>
<protein>
    <submittedName>
        <fullName evidence="2">TxLP2</fullName>
    </submittedName>
</protein>
<name>A0A0U1SEA6_LYCMC</name>